<dbReference type="RefSeq" id="WP_169664804.1">
    <property type="nucleotide sequence ID" value="NZ_CP076132.1"/>
</dbReference>
<dbReference type="HAMAP" id="MF_00480_B">
    <property type="entry name" value="Ribosomal_uS7_B"/>
    <property type="match status" value="1"/>
</dbReference>
<dbReference type="Pfam" id="PF00177">
    <property type="entry name" value="Ribosomal_S7"/>
    <property type="match status" value="1"/>
</dbReference>
<dbReference type="GO" id="GO:0015935">
    <property type="term" value="C:small ribosomal subunit"/>
    <property type="evidence" value="ECO:0007669"/>
    <property type="project" value="InterPro"/>
</dbReference>
<dbReference type="InterPro" id="IPR020606">
    <property type="entry name" value="Ribosomal_uS7_CS"/>
</dbReference>
<evidence type="ECO:0000256" key="3">
    <source>
        <dbReference type="ARBA" id="ARBA00022884"/>
    </source>
</evidence>
<proteinExistence type="inferred from homology"/>
<sequence>MRKAKPKKRYVLPDPKFGDTMVTKFVNNLMVDGKKSIAYSIFYDALELVGKKLSKEGETVDALEVFKKGLANVMPTVEVKARRVGGATFQVPVEVRPDRKQSLGMKWMITMSRKRNERTMMERLAAEIIAASRGEGAAVKKKDDTHRMAEANKAFSHFRF</sequence>
<comment type="subunit">
    <text evidence="6">Part of the 30S ribosomal subunit. Contacts proteins S9 and S11.</text>
</comment>
<dbReference type="InterPro" id="IPR023798">
    <property type="entry name" value="Ribosomal_uS7_dom"/>
</dbReference>
<feature type="domain" description="Small ribosomal subunit protein uS7" evidence="8">
    <location>
        <begin position="1"/>
        <end position="153"/>
    </location>
</feature>
<dbReference type="GO" id="GO:0000049">
    <property type="term" value="F:tRNA binding"/>
    <property type="evidence" value="ECO:0007669"/>
    <property type="project" value="UniProtKB-UniRule"/>
</dbReference>
<dbReference type="FunFam" id="1.10.455.10:FF:000001">
    <property type="entry name" value="30S ribosomal protein S7"/>
    <property type="match status" value="1"/>
</dbReference>
<evidence type="ECO:0000256" key="6">
    <source>
        <dbReference type="HAMAP-Rule" id="MF_00480"/>
    </source>
</evidence>
<dbReference type="InterPro" id="IPR000235">
    <property type="entry name" value="Ribosomal_uS7"/>
</dbReference>
<accession>A0AAX1N3Z8</accession>
<dbReference type="InterPro" id="IPR005717">
    <property type="entry name" value="Ribosomal_uS7_bac/org-type"/>
</dbReference>
<evidence type="ECO:0000256" key="7">
    <source>
        <dbReference type="RuleBase" id="RU003619"/>
    </source>
</evidence>
<protein>
    <recommendedName>
        <fullName evidence="6">Small ribosomal subunit protein uS7</fullName>
    </recommendedName>
</protein>
<keyword evidence="10" id="KW-1185">Reference proteome</keyword>
<dbReference type="Gene3D" id="1.10.455.10">
    <property type="entry name" value="Ribosomal protein S7 domain"/>
    <property type="match status" value="1"/>
</dbReference>
<dbReference type="GO" id="GO:0006412">
    <property type="term" value="P:translation"/>
    <property type="evidence" value="ECO:0007669"/>
    <property type="project" value="UniProtKB-UniRule"/>
</dbReference>
<keyword evidence="3 6" id="KW-0694">RNA-binding</keyword>
<dbReference type="EMBL" id="CP076132">
    <property type="protein sequence ID" value="QWG02264.1"/>
    <property type="molecule type" value="Genomic_DNA"/>
</dbReference>
<comment type="function">
    <text evidence="6">One of the primary rRNA binding proteins, it binds directly to 16S rRNA where it nucleates assembly of the head domain of the 30S subunit. Is located at the subunit interface close to the decoding center, probably blocks exit of the E-site tRNA.</text>
</comment>
<evidence type="ECO:0000256" key="2">
    <source>
        <dbReference type="ARBA" id="ARBA00022730"/>
    </source>
</evidence>
<evidence type="ECO:0000313" key="9">
    <source>
        <dbReference type="EMBL" id="QWG02264.1"/>
    </source>
</evidence>
<dbReference type="NCBIfam" id="TIGR01029">
    <property type="entry name" value="rpsG_bact"/>
    <property type="match status" value="1"/>
</dbReference>
<dbReference type="SUPFAM" id="SSF47973">
    <property type="entry name" value="Ribosomal protein S7"/>
    <property type="match status" value="1"/>
</dbReference>
<dbReference type="GO" id="GO:0003735">
    <property type="term" value="F:structural constituent of ribosome"/>
    <property type="evidence" value="ECO:0007669"/>
    <property type="project" value="InterPro"/>
</dbReference>
<reference evidence="9 10" key="1">
    <citation type="submission" date="2021-05" db="EMBL/GenBank/DDBJ databases">
        <title>Comparative genomic studies on the polysaccharide-degrading batcterial strains of the Flammeovirga genus.</title>
        <authorList>
            <person name="Zewei F."/>
            <person name="Zheng Z."/>
            <person name="Yu L."/>
            <person name="Ruyue G."/>
            <person name="Yanhong M."/>
            <person name="Yuanyuan C."/>
            <person name="Jingyan G."/>
            <person name="Wenjun H."/>
        </authorList>
    </citation>
    <scope>NUCLEOTIDE SEQUENCE [LARGE SCALE GENOMIC DNA]</scope>
    <source>
        <strain evidence="9 10">NBRC:100898</strain>
    </source>
</reference>
<dbReference type="PIRSF" id="PIRSF002122">
    <property type="entry name" value="RPS7p_RPS7a_RPS5e_RPS7o"/>
    <property type="match status" value="1"/>
</dbReference>
<evidence type="ECO:0000256" key="5">
    <source>
        <dbReference type="ARBA" id="ARBA00023274"/>
    </source>
</evidence>
<evidence type="ECO:0000256" key="1">
    <source>
        <dbReference type="ARBA" id="ARBA00007151"/>
    </source>
</evidence>
<keyword evidence="6" id="KW-0820">tRNA-binding</keyword>
<comment type="similarity">
    <text evidence="1 6 7">Belongs to the universal ribosomal protein uS7 family.</text>
</comment>
<dbReference type="GO" id="GO:0019843">
    <property type="term" value="F:rRNA binding"/>
    <property type="evidence" value="ECO:0007669"/>
    <property type="project" value="UniProtKB-UniRule"/>
</dbReference>
<dbReference type="InterPro" id="IPR036823">
    <property type="entry name" value="Ribosomal_uS7_dom_sf"/>
</dbReference>
<dbReference type="Proteomes" id="UP000678679">
    <property type="component" value="Chromosome 1"/>
</dbReference>
<dbReference type="PANTHER" id="PTHR11205">
    <property type="entry name" value="RIBOSOMAL PROTEIN S7"/>
    <property type="match status" value="1"/>
</dbReference>
<dbReference type="KEGG" id="fya:KMW28_01390"/>
<organism evidence="9 10">
    <name type="scientific">Flammeovirga yaeyamensis</name>
    <dbReference type="NCBI Taxonomy" id="367791"/>
    <lineage>
        <taxon>Bacteria</taxon>
        <taxon>Pseudomonadati</taxon>
        <taxon>Bacteroidota</taxon>
        <taxon>Cytophagia</taxon>
        <taxon>Cytophagales</taxon>
        <taxon>Flammeovirgaceae</taxon>
        <taxon>Flammeovirga</taxon>
    </lineage>
</organism>
<gene>
    <name evidence="6 9" type="primary">rpsG</name>
    <name evidence="9" type="ORF">KMW28_01390</name>
</gene>
<evidence type="ECO:0000256" key="4">
    <source>
        <dbReference type="ARBA" id="ARBA00022980"/>
    </source>
</evidence>
<dbReference type="CDD" id="cd14869">
    <property type="entry name" value="uS7_Bacteria"/>
    <property type="match status" value="1"/>
</dbReference>
<keyword evidence="4 6" id="KW-0689">Ribosomal protein</keyword>
<dbReference type="PROSITE" id="PS00052">
    <property type="entry name" value="RIBOSOMAL_S7"/>
    <property type="match status" value="1"/>
</dbReference>
<dbReference type="AlphaFoldDB" id="A0AAX1N3Z8"/>
<evidence type="ECO:0000259" key="8">
    <source>
        <dbReference type="Pfam" id="PF00177"/>
    </source>
</evidence>
<keyword evidence="2 6" id="KW-0699">rRNA-binding</keyword>
<keyword evidence="5 6" id="KW-0687">Ribonucleoprotein</keyword>
<name>A0AAX1N3Z8_9BACT</name>
<evidence type="ECO:0000313" key="10">
    <source>
        <dbReference type="Proteomes" id="UP000678679"/>
    </source>
</evidence>